<gene>
    <name evidence="2" type="ORF">GCM10009855_30180</name>
</gene>
<sequence length="126" mass="14537">MDVYVGPRGHFVHYGLRGGAMLNQVYVFESPKALAGEEDWGTPDELDAAFEHTVDFVRDEVAHMWRDKWWRMFDREPLDDWVHGRIALRPAPARRRRRRLGRRARRVQRGPSGALPPGTDHVPGLG</sequence>
<feature type="region of interest" description="Disordered" evidence="1">
    <location>
        <begin position="93"/>
        <end position="126"/>
    </location>
</feature>
<dbReference type="EMBL" id="BAAARB010000018">
    <property type="protein sequence ID" value="GAA2387986.1"/>
    <property type="molecule type" value="Genomic_DNA"/>
</dbReference>
<name>A0ABN3HVK3_9ACTN</name>
<dbReference type="RefSeq" id="WP_006896589.1">
    <property type="nucleotide sequence ID" value="NZ_BAAARB010000018.1"/>
</dbReference>
<feature type="compositionally biased region" description="Basic residues" evidence="1">
    <location>
        <begin position="93"/>
        <end position="108"/>
    </location>
</feature>
<evidence type="ECO:0000256" key="1">
    <source>
        <dbReference type="SAM" id="MobiDB-lite"/>
    </source>
</evidence>
<organism evidence="2 3">
    <name type="scientific">Gordonia cholesterolivorans</name>
    <dbReference type="NCBI Taxonomy" id="559625"/>
    <lineage>
        <taxon>Bacteria</taxon>
        <taxon>Bacillati</taxon>
        <taxon>Actinomycetota</taxon>
        <taxon>Actinomycetes</taxon>
        <taxon>Mycobacteriales</taxon>
        <taxon>Gordoniaceae</taxon>
        <taxon>Gordonia</taxon>
    </lineage>
</organism>
<evidence type="ECO:0000313" key="3">
    <source>
        <dbReference type="Proteomes" id="UP001501170"/>
    </source>
</evidence>
<dbReference type="Proteomes" id="UP001501170">
    <property type="component" value="Unassembled WGS sequence"/>
</dbReference>
<protein>
    <submittedName>
        <fullName evidence="2">Uncharacterized protein</fullName>
    </submittedName>
</protein>
<dbReference type="Gene3D" id="3.30.9.30">
    <property type="match status" value="1"/>
</dbReference>
<accession>A0ABN3HVK3</accession>
<evidence type="ECO:0000313" key="2">
    <source>
        <dbReference type="EMBL" id="GAA2387986.1"/>
    </source>
</evidence>
<comment type="caution">
    <text evidence="2">The sequence shown here is derived from an EMBL/GenBank/DDBJ whole genome shotgun (WGS) entry which is preliminary data.</text>
</comment>
<reference evidence="2 3" key="1">
    <citation type="journal article" date="2019" name="Int. J. Syst. Evol. Microbiol.">
        <title>The Global Catalogue of Microorganisms (GCM) 10K type strain sequencing project: providing services to taxonomists for standard genome sequencing and annotation.</title>
        <authorList>
            <consortium name="The Broad Institute Genomics Platform"/>
            <consortium name="The Broad Institute Genome Sequencing Center for Infectious Disease"/>
            <person name="Wu L."/>
            <person name="Ma J."/>
        </authorList>
    </citation>
    <scope>NUCLEOTIDE SEQUENCE [LARGE SCALE GENOMIC DNA]</scope>
    <source>
        <strain evidence="2 3">JCM 16227</strain>
    </source>
</reference>
<keyword evidence="3" id="KW-1185">Reference proteome</keyword>
<proteinExistence type="predicted"/>